<dbReference type="STRING" id="1434701.SAMN05443634_10342"/>
<sequence>MRRKIYLSIIIVVISFVNGLAQKISTTQFGDIKSKMNNVEVSKLNPKQLTVMDVSNEDMPEQDITINGITYHVVYYNNLKTKKLEVYSVSSTSKNLSTLSGIKVGSTLNDLWKNYKNYDISVKNNFDTRNNENSKRIFILNDIDNGSSLYFYLNKNTISEIKLVNESAYLNNNIYEN</sequence>
<evidence type="ECO:0000313" key="2">
    <source>
        <dbReference type="EMBL" id="SHK72177.1"/>
    </source>
</evidence>
<reference evidence="1" key="1">
    <citation type="journal article" date="2014" name="Int. J. Syst. Evol. Microbiol.">
        <title>Complete genome of a new Firmicutes species belonging to the dominant human colonic microbiota ('Ruminococcus bicirculans') reveals two chromosomes and a selective capacity to utilize plant glucans.</title>
        <authorList>
            <consortium name="NISC Comparative Sequencing Program"/>
            <person name="Wegmann U."/>
            <person name="Louis P."/>
            <person name="Goesmann A."/>
            <person name="Henrissat B."/>
            <person name="Duncan S.H."/>
            <person name="Flint H.J."/>
        </authorList>
    </citation>
    <scope>NUCLEOTIDE SEQUENCE</scope>
    <source>
        <strain evidence="1">CGMCC 1.12707</strain>
    </source>
</reference>
<dbReference type="AlphaFoldDB" id="A0A1M6USH0"/>
<proteinExistence type="predicted"/>
<reference evidence="2" key="3">
    <citation type="submission" date="2016-11" db="EMBL/GenBank/DDBJ databases">
        <authorList>
            <person name="Jaros S."/>
            <person name="Januszkiewicz K."/>
            <person name="Wedrychowicz H."/>
        </authorList>
    </citation>
    <scope>NUCLEOTIDE SEQUENCE [LARGE SCALE GENOMIC DNA]</scope>
    <source>
        <strain evidence="2">DSM 27989</strain>
    </source>
</reference>
<reference evidence="4" key="4">
    <citation type="journal article" date="2019" name="Int. J. Syst. Evol. Microbiol.">
        <title>The Global Catalogue of Microorganisms (GCM) 10K type strain sequencing project: providing services to taxonomists for standard genome sequencing and annotation.</title>
        <authorList>
            <consortium name="The Broad Institute Genomics Platform"/>
            <consortium name="The Broad Institute Genome Sequencing Center for Infectious Disease"/>
            <person name="Wu L."/>
            <person name="Ma J."/>
        </authorList>
    </citation>
    <scope>NUCLEOTIDE SEQUENCE [LARGE SCALE GENOMIC DNA]</scope>
    <source>
        <strain evidence="4">CGMCC 1.12707</strain>
    </source>
</reference>
<dbReference type="RefSeq" id="WP_188435036.1">
    <property type="nucleotide sequence ID" value="NZ_BMFL01000020.1"/>
</dbReference>
<evidence type="ECO:0000313" key="3">
    <source>
        <dbReference type="Proteomes" id="UP000184120"/>
    </source>
</evidence>
<reference evidence="1" key="5">
    <citation type="submission" date="2024-05" db="EMBL/GenBank/DDBJ databases">
        <authorList>
            <person name="Sun Q."/>
            <person name="Zhou Y."/>
        </authorList>
    </citation>
    <scope>NUCLEOTIDE SEQUENCE</scope>
    <source>
        <strain evidence="1">CGMCC 1.12707</strain>
    </source>
</reference>
<reference evidence="3" key="2">
    <citation type="submission" date="2016-11" db="EMBL/GenBank/DDBJ databases">
        <authorList>
            <person name="Varghese N."/>
            <person name="Submissions S."/>
        </authorList>
    </citation>
    <scope>NUCLEOTIDE SEQUENCE [LARGE SCALE GENOMIC DNA]</scope>
    <source>
        <strain evidence="3">DSM 27989</strain>
    </source>
</reference>
<evidence type="ECO:0000313" key="1">
    <source>
        <dbReference type="EMBL" id="GGF08097.1"/>
    </source>
</evidence>
<dbReference type="EMBL" id="BMFL01000020">
    <property type="protein sequence ID" value="GGF08097.1"/>
    <property type="molecule type" value="Genomic_DNA"/>
</dbReference>
<dbReference type="Proteomes" id="UP000650994">
    <property type="component" value="Unassembled WGS sequence"/>
</dbReference>
<accession>A0A1M6USH0</accession>
<gene>
    <name evidence="1" type="ORF">GCM10010984_26630</name>
    <name evidence="2" type="ORF">SAMN05443634_10342</name>
</gene>
<keyword evidence="4" id="KW-1185">Reference proteome</keyword>
<organism evidence="2 3">
    <name type="scientific">Chishuiella changwenlii</name>
    <dbReference type="NCBI Taxonomy" id="1434701"/>
    <lineage>
        <taxon>Bacteria</taxon>
        <taxon>Pseudomonadati</taxon>
        <taxon>Bacteroidota</taxon>
        <taxon>Flavobacteriia</taxon>
        <taxon>Flavobacteriales</taxon>
        <taxon>Weeksellaceae</taxon>
        <taxon>Chishuiella</taxon>
    </lineage>
</organism>
<evidence type="ECO:0000313" key="4">
    <source>
        <dbReference type="Proteomes" id="UP000650994"/>
    </source>
</evidence>
<dbReference type="Proteomes" id="UP000184120">
    <property type="component" value="Unassembled WGS sequence"/>
</dbReference>
<dbReference type="EMBL" id="FRBH01000003">
    <property type="protein sequence ID" value="SHK72177.1"/>
    <property type="molecule type" value="Genomic_DNA"/>
</dbReference>
<name>A0A1M6USH0_9FLAO</name>
<protein>
    <submittedName>
        <fullName evidence="2">Uncharacterized protein</fullName>
    </submittedName>
</protein>